<evidence type="ECO:0000313" key="2">
    <source>
        <dbReference type="EMBL" id="QDH80233.1"/>
    </source>
</evidence>
<protein>
    <submittedName>
        <fullName evidence="2">Phenylacetic acid degradation protein</fullName>
    </submittedName>
</protein>
<dbReference type="PANTHER" id="PTHR31497:SF0">
    <property type="entry name" value="AUTOCRINE PROLIFERATION REPRESSOR PROTEIN A"/>
    <property type="match status" value="1"/>
</dbReference>
<dbReference type="PIRSF" id="PIRSF014728">
    <property type="entry name" value="PqaA"/>
    <property type="match status" value="1"/>
</dbReference>
<dbReference type="Pfam" id="PF10142">
    <property type="entry name" value="PhoPQ_related"/>
    <property type="match status" value="1"/>
</dbReference>
<name>A0A514CK92_9BACT</name>
<proteinExistence type="predicted"/>
<organism evidence="2 3">
    <name type="scientific">Echinicola soli</name>
    <dbReference type="NCBI Taxonomy" id="2591634"/>
    <lineage>
        <taxon>Bacteria</taxon>
        <taxon>Pseudomonadati</taxon>
        <taxon>Bacteroidota</taxon>
        <taxon>Cytophagia</taxon>
        <taxon>Cytophagales</taxon>
        <taxon>Cyclobacteriaceae</taxon>
        <taxon>Echinicola</taxon>
    </lineage>
</organism>
<keyword evidence="3" id="KW-1185">Reference proteome</keyword>
<dbReference type="EMBL" id="CP041253">
    <property type="protein sequence ID" value="QDH80233.1"/>
    <property type="molecule type" value="Genomic_DNA"/>
</dbReference>
<gene>
    <name evidence="2" type="ORF">FKX85_14760</name>
</gene>
<dbReference type="Gene3D" id="3.40.50.1820">
    <property type="entry name" value="alpha/beta hydrolase"/>
    <property type="match status" value="1"/>
</dbReference>
<dbReference type="Proteomes" id="UP000316614">
    <property type="component" value="Chromosome"/>
</dbReference>
<dbReference type="InterPro" id="IPR009199">
    <property type="entry name" value="PhoPQ-act_pathogen-rel_PqaA"/>
</dbReference>
<dbReference type="KEGG" id="echi:FKX85_14760"/>
<reference evidence="2 3" key="1">
    <citation type="submission" date="2019-06" db="EMBL/GenBank/DDBJ databases">
        <title>Echinicola alkalisoli sp. nov. isolated from saline soil.</title>
        <authorList>
            <person name="Sun J.-Q."/>
            <person name="Xu L."/>
        </authorList>
    </citation>
    <scope>NUCLEOTIDE SEQUENCE [LARGE SCALE GENOMIC DNA]</scope>
    <source>
        <strain evidence="2 3">LN3S3</strain>
    </source>
</reference>
<evidence type="ECO:0000256" key="1">
    <source>
        <dbReference type="SAM" id="SignalP"/>
    </source>
</evidence>
<accession>A0A514CK92</accession>
<dbReference type="RefSeq" id="WP_141615469.1">
    <property type="nucleotide sequence ID" value="NZ_CP041253.1"/>
</dbReference>
<feature type="chain" id="PRO_5021714322" evidence="1">
    <location>
        <begin position="24"/>
        <end position="445"/>
    </location>
</feature>
<feature type="signal peptide" evidence="1">
    <location>
        <begin position="1"/>
        <end position="23"/>
    </location>
</feature>
<keyword evidence="1" id="KW-0732">Signal</keyword>
<dbReference type="InterPro" id="IPR029058">
    <property type="entry name" value="AB_hydrolase_fold"/>
</dbReference>
<dbReference type="PANTHER" id="PTHR31497">
    <property type="entry name" value="AUTOCRINE PROLIFERATION REPRESSOR PROTEIN A"/>
    <property type="match status" value="1"/>
</dbReference>
<dbReference type="SUPFAM" id="SSF53474">
    <property type="entry name" value="alpha/beta-Hydrolases"/>
    <property type="match status" value="1"/>
</dbReference>
<dbReference type="OrthoDB" id="8950502at2"/>
<dbReference type="AlphaFoldDB" id="A0A514CK92"/>
<evidence type="ECO:0000313" key="3">
    <source>
        <dbReference type="Proteomes" id="UP000316614"/>
    </source>
</evidence>
<sequence>MHHLRHSILVMLMTGAFVISAFAQEKNEAITNFLSSPSPEFAVELVDKIKSAHQTQYELLLTSQKWKDYIWNHRLVILVPDQVRYDQAMLYIGGGRLENNLPKQRDRDDAVVKGLENLAIDNKAIVAAIFQVPNQPIFDGKVEDEIISYTLHQYQETGDETWPLLFPMVKSVQRAMDAITAFSKDETGHILNHFLLTGLSKRGWTTWLTGSQDSRVNAIAPMVIDVLNMPVSLQYQIEMWQDYSPEIQDYVDLGIPQTSNTPEGTATISMVDPYAYRDQLDMPKLVFMGTNDPYWPIDAAKNYWAEIPGDNDLVYIPNVEHGLGNGEVALQNLSAFLEYQCLRQALPQVKMDVEKSGNKHLAVSCSFNDHKPDKVLLWEASSPEDMDFRDEKWKSKTVKHYQAKVKLPKNGQKTFYLAYHFTSPGGKSYYISSKIIRCDAEGVVK</sequence>